<comment type="caution">
    <text evidence="8">The sequence shown here is derived from an EMBL/GenBank/DDBJ whole genome shotgun (WGS) entry which is preliminary data.</text>
</comment>
<name>A0A4S8RJ94_9FLAO</name>
<accession>A0A4S8RJ94</accession>
<dbReference type="OrthoDB" id="9809288at2"/>
<dbReference type="Gene3D" id="3.40.109.10">
    <property type="entry name" value="NADH Oxidase"/>
    <property type="match status" value="1"/>
</dbReference>
<organism evidence="8 9">
    <name type="scientific">Flagellimonas alvinocaridis</name>
    <dbReference type="NCBI Taxonomy" id="2530200"/>
    <lineage>
        <taxon>Bacteria</taxon>
        <taxon>Pseudomonadati</taxon>
        <taxon>Bacteroidota</taxon>
        <taxon>Flavobacteriia</taxon>
        <taxon>Flavobacteriales</taxon>
        <taxon>Flavobacteriaceae</taxon>
        <taxon>Flagellimonas</taxon>
    </lineage>
</organism>
<dbReference type="Pfam" id="PF00881">
    <property type="entry name" value="Nitroreductase"/>
    <property type="match status" value="1"/>
</dbReference>
<feature type="domain" description="Nitroreductase" evidence="7">
    <location>
        <begin position="7"/>
        <end position="185"/>
    </location>
</feature>
<reference evidence="8 9" key="1">
    <citation type="submission" date="2019-03" db="EMBL/GenBank/DDBJ databases">
        <title>Muricauda SCR12 sp.nov, a marine bacterium isolated from Pacific Ocean:the Okinawa trough.</title>
        <authorList>
            <person name="Liu L."/>
        </authorList>
    </citation>
    <scope>NUCLEOTIDE SEQUENCE [LARGE SCALE GENOMIC DNA]</scope>
    <source>
        <strain evidence="8 9">SCR12</strain>
    </source>
</reference>
<evidence type="ECO:0000256" key="6">
    <source>
        <dbReference type="ARBA" id="ARBA00023002"/>
    </source>
</evidence>
<protein>
    <submittedName>
        <fullName evidence="8">NAD(P)H-dependent oxidoreductase</fullName>
    </submittedName>
</protein>
<dbReference type="RefSeq" id="WP_136567649.1">
    <property type="nucleotide sequence ID" value="NZ_SNTZ01000020.1"/>
</dbReference>
<keyword evidence="4" id="KW-0288">FMN</keyword>
<dbReference type="GO" id="GO:0016491">
    <property type="term" value="F:oxidoreductase activity"/>
    <property type="evidence" value="ECO:0007669"/>
    <property type="project" value="UniProtKB-KW"/>
</dbReference>
<keyword evidence="9" id="KW-1185">Reference proteome</keyword>
<evidence type="ECO:0000256" key="4">
    <source>
        <dbReference type="ARBA" id="ARBA00022643"/>
    </source>
</evidence>
<evidence type="ECO:0000256" key="2">
    <source>
        <dbReference type="ARBA" id="ARBA00007118"/>
    </source>
</evidence>
<evidence type="ECO:0000259" key="7">
    <source>
        <dbReference type="Pfam" id="PF00881"/>
    </source>
</evidence>
<dbReference type="Proteomes" id="UP000310406">
    <property type="component" value="Unassembled WGS sequence"/>
</dbReference>
<comment type="similarity">
    <text evidence="2">Belongs to the nitroreductase family.</text>
</comment>
<evidence type="ECO:0000256" key="3">
    <source>
        <dbReference type="ARBA" id="ARBA00022630"/>
    </source>
</evidence>
<proteinExistence type="inferred from homology"/>
<dbReference type="PANTHER" id="PTHR43673:SF2">
    <property type="entry name" value="NITROREDUCTASE"/>
    <property type="match status" value="1"/>
</dbReference>
<keyword evidence="3" id="KW-0285">Flavoprotein</keyword>
<keyword evidence="5" id="KW-0521">NADP</keyword>
<dbReference type="InterPro" id="IPR029479">
    <property type="entry name" value="Nitroreductase"/>
</dbReference>
<dbReference type="EMBL" id="SNTZ01000020">
    <property type="protein sequence ID" value="THV56845.1"/>
    <property type="molecule type" value="Genomic_DNA"/>
</dbReference>
<sequence>MELLEHLKWRYATKTFDSTRKVTEEDMHKLKEAIQLSVSSYGLQLYKVLVISNQKLKEELKIASWNQDQITDASHLFVFCNYTERKEEDVDAYIQSISQIQATPMDKLEGYGNLIKRSLIEMDETTWMSWSEKQTYLAMSTLLMACAELRIDACPMEGYEVEKYNKILGLDEQGLNASVIVPVGYRSKEDHTQFRKKVRKPLDELFEIL</sequence>
<gene>
    <name evidence="8" type="ORF">EZV76_16570</name>
</gene>
<dbReference type="PANTHER" id="PTHR43673">
    <property type="entry name" value="NAD(P)H NITROREDUCTASE YDGI-RELATED"/>
    <property type="match status" value="1"/>
</dbReference>
<keyword evidence="6" id="KW-0560">Oxidoreductase</keyword>
<dbReference type="InterPro" id="IPR000415">
    <property type="entry name" value="Nitroreductase-like"/>
</dbReference>
<evidence type="ECO:0000313" key="8">
    <source>
        <dbReference type="EMBL" id="THV56845.1"/>
    </source>
</evidence>
<evidence type="ECO:0000256" key="5">
    <source>
        <dbReference type="ARBA" id="ARBA00022857"/>
    </source>
</evidence>
<dbReference type="SUPFAM" id="SSF55469">
    <property type="entry name" value="FMN-dependent nitroreductase-like"/>
    <property type="match status" value="1"/>
</dbReference>
<comment type="cofactor">
    <cofactor evidence="1">
        <name>FMN</name>
        <dbReference type="ChEBI" id="CHEBI:58210"/>
    </cofactor>
</comment>
<dbReference type="CDD" id="cd02149">
    <property type="entry name" value="NfsB-like"/>
    <property type="match status" value="1"/>
</dbReference>
<dbReference type="InterPro" id="IPR033878">
    <property type="entry name" value="NfsB-like"/>
</dbReference>
<evidence type="ECO:0000256" key="1">
    <source>
        <dbReference type="ARBA" id="ARBA00001917"/>
    </source>
</evidence>
<dbReference type="AlphaFoldDB" id="A0A4S8RJ94"/>
<evidence type="ECO:0000313" key="9">
    <source>
        <dbReference type="Proteomes" id="UP000310406"/>
    </source>
</evidence>